<dbReference type="AlphaFoldDB" id="A0A5R9GCR2"/>
<evidence type="ECO:0000313" key="5">
    <source>
        <dbReference type="Proteomes" id="UP000309676"/>
    </source>
</evidence>
<reference evidence="4 5" key="1">
    <citation type="submission" date="2019-05" db="EMBL/GenBank/DDBJ databases">
        <authorList>
            <person name="Narsing Rao M.P."/>
            <person name="Li W.J."/>
        </authorList>
    </citation>
    <scope>NUCLEOTIDE SEQUENCE [LARGE SCALE GENOMIC DNA]</scope>
    <source>
        <strain evidence="4 5">SYSU_K30003</strain>
    </source>
</reference>
<dbReference type="SUPFAM" id="SSF54285">
    <property type="entry name" value="MoaD/ThiS"/>
    <property type="match status" value="1"/>
</dbReference>
<dbReference type="PANTHER" id="PTHR33359">
    <property type="entry name" value="MOLYBDOPTERIN SYNTHASE SULFUR CARRIER SUBUNIT"/>
    <property type="match status" value="1"/>
</dbReference>
<dbReference type="PANTHER" id="PTHR33359:SF1">
    <property type="entry name" value="MOLYBDOPTERIN SYNTHASE SULFUR CARRIER SUBUNIT"/>
    <property type="match status" value="1"/>
</dbReference>
<sequence length="89" mass="9134">MGAKRGTVTMLNILIFAGLAEAVGASAVRLETELPATVADAKRAFAEAYPVASDRLASCFAAINQEYAGDEAIIHPGDEVAFLPPVSGG</sequence>
<organism evidence="4 5">
    <name type="scientific">Paenibacillus antri</name>
    <dbReference type="NCBI Taxonomy" id="2582848"/>
    <lineage>
        <taxon>Bacteria</taxon>
        <taxon>Bacillati</taxon>
        <taxon>Bacillota</taxon>
        <taxon>Bacilli</taxon>
        <taxon>Bacillales</taxon>
        <taxon>Paenibacillaceae</taxon>
        <taxon>Paenibacillus</taxon>
    </lineage>
</organism>
<proteinExistence type="inferred from homology"/>
<name>A0A5R9GCR2_9BACL</name>
<dbReference type="GO" id="GO:1990133">
    <property type="term" value="C:molybdopterin adenylyltransferase complex"/>
    <property type="evidence" value="ECO:0007669"/>
    <property type="project" value="TreeGrafter"/>
</dbReference>
<dbReference type="EMBL" id="VCIW01000015">
    <property type="protein sequence ID" value="TLS50453.1"/>
    <property type="molecule type" value="Genomic_DNA"/>
</dbReference>
<dbReference type="CDD" id="cd00754">
    <property type="entry name" value="Ubl_MoaD"/>
    <property type="match status" value="1"/>
</dbReference>
<comment type="caution">
    <text evidence="4">The sequence shown here is derived from an EMBL/GenBank/DDBJ whole genome shotgun (WGS) entry which is preliminary data.</text>
</comment>
<evidence type="ECO:0000256" key="2">
    <source>
        <dbReference type="ARBA" id="ARBA00024200"/>
    </source>
</evidence>
<dbReference type="GO" id="GO:0000166">
    <property type="term" value="F:nucleotide binding"/>
    <property type="evidence" value="ECO:0007669"/>
    <property type="project" value="UniProtKB-KW"/>
</dbReference>
<dbReference type="InterPro" id="IPR044672">
    <property type="entry name" value="MOCS2A"/>
</dbReference>
<dbReference type="UniPathway" id="UPA00344"/>
<accession>A0A5R9GCR2</accession>
<keyword evidence="5" id="KW-1185">Reference proteome</keyword>
<dbReference type="Proteomes" id="UP000309676">
    <property type="component" value="Unassembled WGS sequence"/>
</dbReference>
<dbReference type="InterPro" id="IPR012675">
    <property type="entry name" value="Beta-grasp_dom_sf"/>
</dbReference>
<evidence type="ECO:0000313" key="4">
    <source>
        <dbReference type="EMBL" id="TLS50453.1"/>
    </source>
</evidence>
<dbReference type="InterPro" id="IPR016155">
    <property type="entry name" value="Mopterin_synth/thiamin_S_b"/>
</dbReference>
<evidence type="ECO:0000256" key="3">
    <source>
        <dbReference type="ARBA" id="ARBA00024247"/>
    </source>
</evidence>
<keyword evidence="1" id="KW-0547">Nucleotide-binding</keyword>
<comment type="similarity">
    <text evidence="2">Belongs to the MoaD family.</text>
</comment>
<dbReference type="Gene3D" id="3.10.20.30">
    <property type="match status" value="1"/>
</dbReference>
<protein>
    <recommendedName>
        <fullName evidence="3">Molybdopterin synthase sulfur carrier subunit</fullName>
    </recommendedName>
</protein>
<gene>
    <name evidence="4" type="ORF">FE782_20760</name>
</gene>
<evidence type="ECO:0000256" key="1">
    <source>
        <dbReference type="ARBA" id="ARBA00022741"/>
    </source>
</evidence>
<dbReference type="GO" id="GO:0006777">
    <property type="term" value="P:Mo-molybdopterin cofactor biosynthetic process"/>
    <property type="evidence" value="ECO:0007669"/>
    <property type="project" value="InterPro"/>
</dbReference>
<dbReference type="InterPro" id="IPR003749">
    <property type="entry name" value="ThiS/MoaD-like"/>
</dbReference>
<dbReference type="Pfam" id="PF02597">
    <property type="entry name" value="ThiS"/>
    <property type="match status" value="1"/>
</dbReference>